<name>A0A0N4UN16_DRAME</name>
<gene>
    <name evidence="2" type="ORF">DME_LOCUS10636</name>
</gene>
<protein>
    <submittedName>
        <fullName evidence="5">AWS domain-containing protein</fullName>
    </submittedName>
</protein>
<sequence length="408" mass="46997">MRNVTHKDFFNKTRKRSNIPRYFRATIAEVDRANPDFMYRVYYWDDVVNVDAVSNDQWPDESCSCAWVSPYDIAPSTPDLSRRRNIVRRREMEYQCKCGYDFCELVFSEKCPFKLSQACCQRLKMNCPFHSKKNSPNEVITAKKLRSSNKRSSSTNFYATRTEACFYFYIEFNWFNIIKLRRRSLGISLSSDDTRRSISMKDIRPKWVYQNGRIVEVSASPTSIPDAQPQARVSHTDEHSDEHTPAKRNRLEFDRYDSSSDGFFDDDFEDDIDDELDMSIDGTVARAIPYHQLIARTKGVSIAGNVQPETSDVLRSVPCTITRSADRTIQRTTQSAYPVKFLGRSGNLLGATNRIQQKAVSNLARTTERANIGATTKYLVWAIFKISERDGIRKRVSAPPRRLSPNPA</sequence>
<evidence type="ECO:0000313" key="5">
    <source>
        <dbReference type="WBParaSite" id="DME_0000927901-mRNA-1"/>
    </source>
</evidence>
<dbReference type="WBParaSite" id="DME_0000927901-mRNA-1">
    <property type="protein sequence ID" value="DME_0000927901-mRNA-1"/>
    <property type="gene ID" value="DME_0000927901"/>
</dbReference>
<keyword evidence="4" id="KW-1185">Reference proteome</keyword>
<dbReference type="Proteomes" id="UP000274756">
    <property type="component" value="Unassembled WGS sequence"/>
</dbReference>
<organism evidence="3 5">
    <name type="scientific">Dracunculus medinensis</name>
    <name type="common">Guinea worm</name>
    <dbReference type="NCBI Taxonomy" id="318479"/>
    <lineage>
        <taxon>Eukaryota</taxon>
        <taxon>Metazoa</taxon>
        <taxon>Ecdysozoa</taxon>
        <taxon>Nematoda</taxon>
        <taxon>Chromadorea</taxon>
        <taxon>Rhabditida</taxon>
        <taxon>Spirurina</taxon>
        <taxon>Dracunculoidea</taxon>
        <taxon>Dracunculidae</taxon>
        <taxon>Dracunculus</taxon>
    </lineage>
</organism>
<dbReference type="EMBL" id="UYYG01001230">
    <property type="protein sequence ID" value="VDN60663.1"/>
    <property type="molecule type" value="Genomic_DNA"/>
</dbReference>
<reference evidence="2 4" key="2">
    <citation type="submission" date="2018-11" db="EMBL/GenBank/DDBJ databases">
        <authorList>
            <consortium name="Pathogen Informatics"/>
        </authorList>
    </citation>
    <scope>NUCLEOTIDE SEQUENCE [LARGE SCALE GENOMIC DNA]</scope>
</reference>
<evidence type="ECO:0000313" key="2">
    <source>
        <dbReference type="EMBL" id="VDN60663.1"/>
    </source>
</evidence>
<dbReference type="Proteomes" id="UP000038040">
    <property type="component" value="Unplaced"/>
</dbReference>
<feature type="compositionally biased region" description="Basic and acidic residues" evidence="1">
    <location>
        <begin position="234"/>
        <end position="251"/>
    </location>
</feature>
<proteinExistence type="predicted"/>
<evidence type="ECO:0000313" key="3">
    <source>
        <dbReference type="Proteomes" id="UP000038040"/>
    </source>
</evidence>
<evidence type="ECO:0000313" key="4">
    <source>
        <dbReference type="Proteomes" id="UP000274756"/>
    </source>
</evidence>
<accession>A0A0N4UN16</accession>
<dbReference type="AlphaFoldDB" id="A0A0N4UN16"/>
<dbReference type="OrthoDB" id="5808026at2759"/>
<reference evidence="5" key="1">
    <citation type="submission" date="2017-02" db="UniProtKB">
        <authorList>
            <consortium name="WormBaseParasite"/>
        </authorList>
    </citation>
    <scope>IDENTIFICATION</scope>
</reference>
<feature type="region of interest" description="Disordered" evidence="1">
    <location>
        <begin position="220"/>
        <end position="251"/>
    </location>
</feature>
<evidence type="ECO:0000256" key="1">
    <source>
        <dbReference type="SAM" id="MobiDB-lite"/>
    </source>
</evidence>